<organism evidence="2 3">
    <name type="scientific">Frigidibacter mobilis</name>
    <dbReference type="NCBI Taxonomy" id="1335048"/>
    <lineage>
        <taxon>Bacteria</taxon>
        <taxon>Pseudomonadati</taxon>
        <taxon>Pseudomonadota</taxon>
        <taxon>Alphaproteobacteria</taxon>
        <taxon>Rhodobacterales</taxon>
        <taxon>Paracoccaceae</taxon>
        <taxon>Frigidibacter</taxon>
    </lineage>
</organism>
<dbReference type="KEGG" id="daa:AKL17_4230"/>
<name>A0A159Z9N8_9RHOB</name>
<keyword evidence="2" id="KW-0966">Cell projection</keyword>
<dbReference type="SUPFAM" id="SSF64518">
    <property type="entry name" value="Phase 1 flagellin"/>
    <property type="match status" value="1"/>
</dbReference>
<feature type="domain" description="Flagellin C-terminal" evidence="1">
    <location>
        <begin position="263"/>
        <end position="332"/>
    </location>
</feature>
<dbReference type="PATRIC" id="fig|1335048.3.peg.4398"/>
<evidence type="ECO:0000259" key="1">
    <source>
        <dbReference type="Pfam" id="PF00700"/>
    </source>
</evidence>
<protein>
    <submittedName>
        <fullName evidence="2">Flagellar hook-associated protein FlgL</fullName>
    </submittedName>
</protein>
<dbReference type="InterPro" id="IPR046358">
    <property type="entry name" value="Flagellin_C"/>
</dbReference>
<dbReference type="AlphaFoldDB" id="A0A159Z9N8"/>
<dbReference type="Pfam" id="PF00700">
    <property type="entry name" value="Flagellin_C"/>
    <property type="match status" value="1"/>
</dbReference>
<reference evidence="2 3" key="1">
    <citation type="submission" date="2015-09" db="EMBL/GenBank/DDBJ databases">
        <title>Complete genome sequence of Defluviimonas alba cai42t isolated from an oilfield in Xinjiang.</title>
        <authorList>
            <person name="Geng S."/>
            <person name="Pan X."/>
            <person name="Wu X."/>
        </authorList>
    </citation>
    <scope>NUCLEOTIDE SEQUENCE [LARGE SCALE GENOMIC DNA]</scope>
    <source>
        <strain evidence="3">cai42</strain>
    </source>
</reference>
<dbReference type="RefSeq" id="WP_066816965.1">
    <property type="nucleotide sequence ID" value="NZ_CP012661.1"/>
</dbReference>
<dbReference type="EMBL" id="CP012661">
    <property type="protein sequence ID" value="AMY71444.1"/>
    <property type="molecule type" value="Genomic_DNA"/>
</dbReference>
<keyword evidence="2" id="KW-0282">Flagellum</keyword>
<keyword evidence="3" id="KW-1185">Reference proteome</keyword>
<dbReference type="STRING" id="1335048.AKL17_4230"/>
<accession>A0A159Z9N8</accession>
<dbReference type="OrthoDB" id="7312911at2"/>
<gene>
    <name evidence="2" type="ORF">AKL17_4230</name>
</gene>
<dbReference type="Gene3D" id="1.20.1330.10">
    <property type="entry name" value="f41 fragment of flagellin, N-terminal domain"/>
    <property type="match status" value="1"/>
</dbReference>
<dbReference type="Proteomes" id="UP000076128">
    <property type="component" value="Chromosome"/>
</dbReference>
<proteinExistence type="predicted"/>
<evidence type="ECO:0000313" key="2">
    <source>
        <dbReference type="EMBL" id="AMY71444.1"/>
    </source>
</evidence>
<keyword evidence="2" id="KW-0969">Cilium</keyword>
<sequence length="337" mass="34541">MNFTSIGDLAMGLQTRQHNQQLKGHVTRLSYEVISGVRQDVGKAVSGDFVALAGVERGLRTLAAYKLSTDEAALFTSSLQTALAQVAEASAGLGTSLLSASTPASPVQVDTLAQTARQKFGAMVAALNLRVADRYALSGAATDTPPLAGAETILSALQGAVASAASVSDIADAVTDWFDAPAGGGGFLDIAYQGAADGLSPFLLGDGDSTQMALTAADPRLRAAMAGVALAALLDTGLRAGEPAARSLIAERAGTWILNAEPGLTAVRAGLGSSEARIDEAATRNSAEVTVLKIARNTLIGADPYDSAADLEAVQTQLETLYMLTARIARLSFADYL</sequence>
<evidence type="ECO:0000313" key="3">
    <source>
        <dbReference type="Proteomes" id="UP000076128"/>
    </source>
</evidence>